<dbReference type="EMBL" id="JACCCC010000001">
    <property type="protein sequence ID" value="NYE46166.1"/>
    <property type="molecule type" value="Genomic_DNA"/>
</dbReference>
<gene>
    <name evidence="3" type="ORF">HDA32_001286</name>
</gene>
<keyword evidence="2" id="KW-0812">Transmembrane</keyword>
<organism evidence="3 4">
    <name type="scientific">Spinactinospora alkalitolerans</name>
    <dbReference type="NCBI Taxonomy" id="687207"/>
    <lineage>
        <taxon>Bacteria</taxon>
        <taxon>Bacillati</taxon>
        <taxon>Actinomycetota</taxon>
        <taxon>Actinomycetes</taxon>
        <taxon>Streptosporangiales</taxon>
        <taxon>Nocardiopsidaceae</taxon>
        <taxon>Spinactinospora</taxon>
    </lineage>
</organism>
<feature type="transmembrane region" description="Helical" evidence="2">
    <location>
        <begin position="104"/>
        <end position="124"/>
    </location>
</feature>
<feature type="transmembrane region" description="Helical" evidence="2">
    <location>
        <begin position="6"/>
        <end position="25"/>
    </location>
</feature>
<dbReference type="PANTHER" id="PTHR40761">
    <property type="entry name" value="CONSERVED INTEGRAL MEMBRANE ALANINE VALINE AND LEUCINE RICH PROTEIN-RELATED"/>
    <property type="match status" value="1"/>
</dbReference>
<feature type="transmembrane region" description="Helical" evidence="2">
    <location>
        <begin position="136"/>
        <end position="159"/>
    </location>
</feature>
<evidence type="ECO:0000313" key="4">
    <source>
        <dbReference type="Proteomes" id="UP000589036"/>
    </source>
</evidence>
<comment type="caution">
    <text evidence="3">The sequence shown here is derived from an EMBL/GenBank/DDBJ whole genome shotgun (WGS) entry which is preliminary data.</text>
</comment>
<feature type="transmembrane region" description="Helical" evidence="2">
    <location>
        <begin position="227"/>
        <end position="248"/>
    </location>
</feature>
<sequence length="307" mass="31164">MAAMLIWSVGIALAGAFCMALGSALQERDAVRAPGHSIARMGFLLHLVRRPRWIFGTLAAAAGVSLHLVALSGAPLTIIQPIGVTGLLFAIVLSALFNRRRVRASQVVAGLAVMVGLSGVLLLFPHTSVQPVMPMSTALLLTGGVIAAGAVAYAAAHWVPAGPRAVLLATLGGAALGTTSALARVVASDTATQFTAVFSWLTVLAVVVAVFGGLLQQNAYRTGHFAAAYATLLVVDPITGAGIGTLLLGEGLPTTPLDQVLATAAALLAIVGTAVLARAKNRNPEAAGRTSGKSRTDLVRTTSGEAT</sequence>
<dbReference type="AlphaFoldDB" id="A0A852TP76"/>
<dbReference type="PANTHER" id="PTHR40761:SF1">
    <property type="entry name" value="CONSERVED INTEGRAL MEMBRANE ALANINE VALINE AND LEUCINE RICH PROTEIN-RELATED"/>
    <property type="match status" value="1"/>
</dbReference>
<accession>A0A852TP76</accession>
<name>A0A852TP76_9ACTN</name>
<evidence type="ECO:0000256" key="1">
    <source>
        <dbReference type="SAM" id="MobiDB-lite"/>
    </source>
</evidence>
<dbReference type="Proteomes" id="UP000589036">
    <property type="component" value="Unassembled WGS sequence"/>
</dbReference>
<evidence type="ECO:0000313" key="3">
    <source>
        <dbReference type="EMBL" id="NYE46166.1"/>
    </source>
</evidence>
<reference evidence="3 4" key="1">
    <citation type="submission" date="2020-07" db="EMBL/GenBank/DDBJ databases">
        <title>Sequencing the genomes of 1000 actinobacteria strains.</title>
        <authorList>
            <person name="Klenk H.-P."/>
        </authorList>
    </citation>
    <scope>NUCLEOTIDE SEQUENCE [LARGE SCALE GENOMIC DNA]</scope>
    <source>
        <strain evidence="3 4">CXB654</strain>
    </source>
</reference>
<feature type="transmembrane region" description="Helical" evidence="2">
    <location>
        <begin position="78"/>
        <end position="97"/>
    </location>
</feature>
<keyword evidence="4" id="KW-1185">Reference proteome</keyword>
<evidence type="ECO:0000256" key="2">
    <source>
        <dbReference type="SAM" id="Phobius"/>
    </source>
</evidence>
<proteinExistence type="predicted"/>
<protein>
    <submittedName>
        <fullName evidence="3">Drug/metabolite transporter (DMT)-like permease</fullName>
    </submittedName>
</protein>
<dbReference type="NCBIfam" id="NF038012">
    <property type="entry name" value="DMT_1"/>
    <property type="match status" value="1"/>
</dbReference>
<feature type="region of interest" description="Disordered" evidence="1">
    <location>
        <begin position="282"/>
        <end position="307"/>
    </location>
</feature>
<keyword evidence="2" id="KW-1133">Transmembrane helix</keyword>
<feature type="transmembrane region" description="Helical" evidence="2">
    <location>
        <begin position="193"/>
        <end position="215"/>
    </location>
</feature>
<feature type="transmembrane region" description="Helical" evidence="2">
    <location>
        <begin position="260"/>
        <end position="279"/>
    </location>
</feature>
<keyword evidence="2" id="KW-0472">Membrane</keyword>
<feature type="transmembrane region" description="Helical" evidence="2">
    <location>
        <begin position="53"/>
        <end position="72"/>
    </location>
</feature>
<feature type="transmembrane region" description="Helical" evidence="2">
    <location>
        <begin position="166"/>
        <end position="187"/>
    </location>
</feature>